<dbReference type="AlphaFoldDB" id="A0A927IG46"/>
<gene>
    <name evidence="2" type="ORF">IEN85_04660</name>
</gene>
<dbReference type="PROSITE" id="PS51671">
    <property type="entry name" value="ACT"/>
    <property type="match status" value="1"/>
</dbReference>
<dbReference type="Pfam" id="PF01842">
    <property type="entry name" value="ACT"/>
    <property type="match status" value="1"/>
</dbReference>
<comment type="caution">
    <text evidence="2">The sequence shown here is derived from an EMBL/GenBank/DDBJ whole genome shotgun (WGS) entry which is preliminary data.</text>
</comment>
<proteinExistence type="predicted"/>
<evidence type="ECO:0000313" key="2">
    <source>
        <dbReference type="EMBL" id="MBD5778771.1"/>
    </source>
</evidence>
<feature type="domain" description="ACT" evidence="1">
    <location>
        <begin position="92"/>
        <end position="171"/>
    </location>
</feature>
<sequence>MESPIVMSVIGPDRPGLVELIASTVKAAGGNWLESRMCNLGGQFAGILRVRAAEGRRDELLAAVSALEAKGLSLVIKDADAPAGGACHEVAIVEIVGNDRPGIVSQISTAFAKRGVNVEELSTECRSAPMTGEALFEAKARVCIPEDCDVADLRNDLELIAADLMVDVSFGSD</sequence>
<dbReference type="InterPro" id="IPR016867">
    <property type="entry name" value="GcvR"/>
</dbReference>
<name>A0A927IG46_9BACT</name>
<accession>A0A927IG46</accession>
<dbReference type="CDD" id="cd04869">
    <property type="entry name" value="ACT_GcvR_2"/>
    <property type="match status" value="1"/>
</dbReference>
<evidence type="ECO:0000313" key="3">
    <source>
        <dbReference type="Proteomes" id="UP000622317"/>
    </source>
</evidence>
<dbReference type="Gene3D" id="3.30.70.260">
    <property type="match status" value="2"/>
</dbReference>
<dbReference type="SUPFAM" id="SSF55021">
    <property type="entry name" value="ACT-like"/>
    <property type="match status" value="2"/>
</dbReference>
<reference evidence="2" key="1">
    <citation type="submission" date="2020-09" db="EMBL/GenBank/DDBJ databases">
        <title>Pelagicoccus enzymogenes sp. nov. with an EPS production, isolated from marine sediment.</title>
        <authorList>
            <person name="Feng X."/>
        </authorList>
    </citation>
    <scope>NUCLEOTIDE SEQUENCE</scope>
    <source>
        <strain evidence="2">NFK12</strain>
    </source>
</reference>
<dbReference type="InterPro" id="IPR045865">
    <property type="entry name" value="ACT-like_dom_sf"/>
</dbReference>
<dbReference type="EMBL" id="JACYFG010000006">
    <property type="protein sequence ID" value="MBD5778771.1"/>
    <property type="molecule type" value="Genomic_DNA"/>
</dbReference>
<dbReference type="InterPro" id="IPR002912">
    <property type="entry name" value="ACT_dom"/>
</dbReference>
<dbReference type="InterPro" id="IPR050990">
    <property type="entry name" value="UPF0237/GcvR_regulator"/>
</dbReference>
<dbReference type="Pfam" id="PF13740">
    <property type="entry name" value="ACT_6"/>
    <property type="match status" value="1"/>
</dbReference>
<evidence type="ECO:0000259" key="1">
    <source>
        <dbReference type="PROSITE" id="PS51671"/>
    </source>
</evidence>
<dbReference type="PANTHER" id="PTHR34875:SF6">
    <property type="entry name" value="UPF0237 PROTEIN MJ1558"/>
    <property type="match status" value="1"/>
</dbReference>
<organism evidence="2 3">
    <name type="scientific">Pelagicoccus enzymogenes</name>
    <dbReference type="NCBI Taxonomy" id="2773457"/>
    <lineage>
        <taxon>Bacteria</taxon>
        <taxon>Pseudomonadati</taxon>
        <taxon>Verrucomicrobiota</taxon>
        <taxon>Opitutia</taxon>
        <taxon>Puniceicoccales</taxon>
        <taxon>Pelagicoccaceae</taxon>
        <taxon>Pelagicoccus</taxon>
    </lineage>
</organism>
<dbReference type="Proteomes" id="UP000622317">
    <property type="component" value="Unassembled WGS sequence"/>
</dbReference>
<protein>
    <submittedName>
        <fullName evidence="2">ACT domain-containing protein</fullName>
    </submittedName>
</protein>
<dbReference type="RefSeq" id="WP_191615899.1">
    <property type="nucleotide sequence ID" value="NZ_JACYFG010000006.1"/>
</dbReference>
<dbReference type="PIRSF" id="PIRSF028103">
    <property type="entry name" value="GcvR"/>
    <property type="match status" value="1"/>
</dbReference>
<dbReference type="PANTHER" id="PTHR34875">
    <property type="entry name" value="UPF0237 PROTEIN MJ1558"/>
    <property type="match status" value="1"/>
</dbReference>
<keyword evidence="3" id="KW-1185">Reference proteome</keyword>
<dbReference type="GO" id="GO:0006355">
    <property type="term" value="P:regulation of DNA-templated transcription"/>
    <property type="evidence" value="ECO:0007669"/>
    <property type="project" value="InterPro"/>
</dbReference>